<gene>
    <name evidence="2" type="ORF">A2319_00260</name>
</gene>
<comment type="caution">
    <text evidence="2">The sequence shown here is derived from an EMBL/GenBank/DDBJ whole genome shotgun (WGS) entry which is preliminary data.</text>
</comment>
<dbReference type="EMBL" id="MHKI01000026">
    <property type="protein sequence ID" value="OGY85987.1"/>
    <property type="molecule type" value="Genomic_DNA"/>
</dbReference>
<reference evidence="2 3" key="1">
    <citation type="journal article" date="2016" name="Nat. Commun.">
        <title>Thousands of microbial genomes shed light on interconnected biogeochemical processes in an aquifer system.</title>
        <authorList>
            <person name="Anantharaman K."/>
            <person name="Brown C.T."/>
            <person name="Hug L.A."/>
            <person name="Sharon I."/>
            <person name="Castelle C.J."/>
            <person name="Probst A.J."/>
            <person name="Thomas B.C."/>
            <person name="Singh A."/>
            <person name="Wilkins M.J."/>
            <person name="Karaoz U."/>
            <person name="Brodie E.L."/>
            <person name="Williams K.H."/>
            <person name="Hubbard S.S."/>
            <person name="Banfield J.F."/>
        </authorList>
    </citation>
    <scope>NUCLEOTIDE SEQUENCE [LARGE SCALE GENOMIC DNA]</scope>
</reference>
<evidence type="ECO:0000313" key="3">
    <source>
        <dbReference type="Proteomes" id="UP000176420"/>
    </source>
</evidence>
<protein>
    <submittedName>
        <fullName evidence="2">Uncharacterized protein</fullName>
    </submittedName>
</protein>
<name>A0A1G2BCQ2_9BACT</name>
<organism evidence="2 3">
    <name type="scientific">Candidatus Kerfeldbacteria bacterium RIFOXYB2_FULL_38_14</name>
    <dbReference type="NCBI Taxonomy" id="1798547"/>
    <lineage>
        <taxon>Bacteria</taxon>
        <taxon>Candidatus Kerfeldiibacteriota</taxon>
    </lineage>
</organism>
<evidence type="ECO:0000256" key="1">
    <source>
        <dbReference type="SAM" id="MobiDB-lite"/>
    </source>
</evidence>
<feature type="region of interest" description="Disordered" evidence="1">
    <location>
        <begin position="41"/>
        <end position="60"/>
    </location>
</feature>
<sequence length="285" mass="32235">MSPIEGQLPRRRIPLAETKPVVLPEDAVTEFAQPATAQLISLDERRAHKPPTPHTAPAEEGTITDMKTRIITPLAATEEDSWNVGEMIDDDTSKLPEKLADRQTVRLLRPTEKFTAILPMAEQATTNMPAELSPAGSISPELREAVTTEMPNSARTAEMRSFTAEQERLQKIRAEQSGRQKREQQADEYQSLEKQRKETEAKEWFVLKHKFSIDLLGSDEYSRGWIDYFAKNTETEFPLGSPHDEKERNVLLLNILEDKAKQTGLMSQAQSFKAYAEKLVYKLAA</sequence>
<dbReference type="Proteomes" id="UP000176420">
    <property type="component" value="Unassembled WGS sequence"/>
</dbReference>
<feature type="region of interest" description="Disordered" evidence="1">
    <location>
        <begin position="174"/>
        <end position="194"/>
    </location>
</feature>
<proteinExistence type="predicted"/>
<accession>A0A1G2BCQ2</accession>
<dbReference type="AlphaFoldDB" id="A0A1G2BCQ2"/>
<evidence type="ECO:0000313" key="2">
    <source>
        <dbReference type="EMBL" id="OGY85987.1"/>
    </source>
</evidence>